<dbReference type="InterPro" id="IPR002562">
    <property type="entry name" value="3'-5'_exonuclease_dom"/>
</dbReference>
<dbReference type="Pfam" id="PF01612">
    <property type="entry name" value="DNA_pol_A_exo1"/>
    <property type="match status" value="1"/>
</dbReference>
<name>A0AAE0JNB2_9PEZI</name>
<comment type="caution">
    <text evidence="3">The sequence shown here is derived from an EMBL/GenBank/DDBJ whole genome shotgun (WGS) entry which is preliminary data.</text>
</comment>
<dbReference type="PANTHER" id="PTHR43040">
    <property type="entry name" value="RIBONUCLEASE D"/>
    <property type="match status" value="1"/>
</dbReference>
<proteinExistence type="predicted"/>
<evidence type="ECO:0000313" key="3">
    <source>
        <dbReference type="EMBL" id="KAK3354736.1"/>
    </source>
</evidence>
<dbReference type="GO" id="GO:0003676">
    <property type="term" value="F:nucleic acid binding"/>
    <property type="evidence" value="ECO:0007669"/>
    <property type="project" value="InterPro"/>
</dbReference>
<evidence type="ECO:0000256" key="1">
    <source>
        <dbReference type="SAM" id="MobiDB-lite"/>
    </source>
</evidence>
<feature type="domain" description="3'-5' exonuclease" evidence="2">
    <location>
        <begin position="48"/>
        <end position="215"/>
    </location>
</feature>
<dbReference type="EMBL" id="JAUEPP010000001">
    <property type="protein sequence ID" value="KAK3354736.1"/>
    <property type="molecule type" value="Genomic_DNA"/>
</dbReference>
<reference evidence="3" key="2">
    <citation type="submission" date="2023-06" db="EMBL/GenBank/DDBJ databases">
        <authorList>
            <consortium name="Lawrence Berkeley National Laboratory"/>
            <person name="Haridas S."/>
            <person name="Hensen N."/>
            <person name="Bonometti L."/>
            <person name="Westerberg I."/>
            <person name="Brannstrom I.O."/>
            <person name="Guillou S."/>
            <person name="Cros-Aarteil S."/>
            <person name="Calhoun S."/>
            <person name="Kuo A."/>
            <person name="Mondo S."/>
            <person name="Pangilinan J."/>
            <person name="Riley R."/>
            <person name="Labutti K."/>
            <person name="Andreopoulos B."/>
            <person name="Lipzen A."/>
            <person name="Chen C."/>
            <person name="Yanf M."/>
            <person name="Daum C."/>
            <person name="Ng V."/>
            <person name="Clum A."/>
            <person name="Steindorff A."/>
            <person name="Ohm R."/>
            <person name="Martin F."/>
            <person name="Silar P."/>
            <person name="Natvig D."/>
            <person name="Lalanne C."/>
            <person name="Gautier V."/>
            <person name="Ament-Velasquez S.L."/>
            <person name="Kruys A."/>
            <person name="Hutchinson M.I."/>
            <person name="Powell A.J."/>
            <person name="Barry K."/>
            <person name="Miller A.N."/>
            <person name="Grigoriev I.V."/>
            <person name="Debuchy R."/>
            <person name="Gladieux P."/>
            <person name="Thoren M.H."/>
            <person name="Johannesson H."/>
        </authorList>
    </citation>
    <scope>NUCLEOTIDE SEQUENCE</scope>
    <source>
        <strain evidence="3">CBS 560.94</strain>
    </source>
</reference>
<dbReference type="AlphaFoldDB" id="A0AAE0JNB2"/>
<dbReference type="InterPro" id="IPR012337">
    <property type="entry name" value="RNaseH-like_sf"/>
</dbReference>
<evidence type="ECO:0000313" key="4">
    <source>
        <dbReference type="Proteomes" id="UP001278500"/>
    </source>
</evidence>
<dbReference type="RefSeq" id="XP_062686114.1">
    <property type="nucleotide sequence ID" value="XM_062825956.1"/>
</dbReference>
<gene>
    <name evidence="3" type="ORF">B0H65DRAFT_449466</name>
</gene>
<dbReference type="GO" id="GO:0006139">
    <property type="term" value="P:nucleobase-containing compound metabolic process"/>
    <property type="evidence" value="ECO:0007669"/>
    <property type="project" value="InterPro"/>
</dbReference>
<dbReference type="Gene3D" id="3.30.420.10">
    <property type="entry name" value="Ribonuclease H-like superfamily/Ribonuclease H"/>
    <property type="match status" value="1"/>
</dbReference>
<reference evidence="3" key="1">
    <citation type="journal article" date="2023" name="Mol. Phylogenet. Evol.">
        <title>Genome-scale phylogeny and comparative genomics of the fungal order Sordariales.</title>
        <authorList>
            <person name="Hensen N."/>
            <person name="Bonometti L."/>
            <person name="Westerberg I."/>
            <person name="Brannstrom I.O."/>
            <person name="Guillou S."/>
            <person name="Cros-Aarteil S."/>
            <person name="Calhoun S."/>
            <person name="Haridas S."/>
            <person name="Kuo A."/>
            <person name="Mondo S."/>
            <person name="Pangilinan J."/>
            <person name="Riley R."/>
            <person name="LaButti K."/>
            <person name="Andreopoulos B."/>
            <person name="Lipzen A."/>
            <person name="Chen C."/>
            <person name="Yan M."/>
            <person name="Daum C."/>
            <person name="Ng V."/>
            <person name="Clum A."/>
            <person name="Steindorff A."/>
            <person name="Ohm R.A."/>
            <person name="Martin F."/>
            <person name="Silar P."/>
            <person name="Natvig D.O."/>
            <person name="Lalanne C."/>
            <person name="Gautier V."/>
            <person name="Ament-Velasquez S.L."/>
            <person name="Kruys A."/>
            <person name="Hutchinson M.I."/>
            <person name="Powell A.J."/>
            <person name="Barry K."/>
            <person name="Miller A.N."/>
            <person name="Grigoriev I.V."/>
            <person name="Debuchy R."/>
            <person name="Gladieux P."/>
            <person name="Hiltunen Thoren M."/>
            <person name="Johannesson H."/>
        </authorList>
    </citation>
    <scope>NUCLEOTIDE SEQUENCE</scope>
    <source>
        <strain evidence="3">CBS 560.94</strain>
    </source>
</reference>
<organism evidence="3 4">
    <name type="scientific">Neurospora tetraspora</name>
    <dbReference type="NCBI Taxonomy" id="94610"/>
    <lineage>
        <taxon>Eukaryota</taxon>
        <taxon>Fungi</taxon>
        <taxon>Dikarya</taxon>
        <taxon>Ascomycota</taxon>
        <taxon>Pezizomycotina</taxon>
        <taxon>Sordariomycetes</taxon>
        <taxon>Sordariomycetidae</taxon>
        <taxon>Sordariales</taxon>
        <taxon>Sordariaceae</taxon>
        <taxon>Neurospora</taxon>
    </lineage>
</organism>
<dbReference type="GO" id="GO:0008408">
    <property type="term" value="F:3'-5' exonuclease activity"/>
    <property type="evidence" value="ECO:0007669"/>
    <property type="project" value="InterPro"/>
</dbReference>
<dbReference type="GeneID" id="87863110"/>
<keyword evidence="4" id="KW-1185">Reference proteome</keyword>
<sequence length="282" mass="31638">MPGLRNKVTAALRPSKSSMATDTTPPTPTLISSLPDLRVFLSSIPPPSTFYLDLEGKSLSRNRTLSLLTVLVLPTQATSIVDVQTLGESAFTTPGIGGNTLKAILEDAHTSKCFWDVRNDADALWAHHKVRLTGVTDVQLLENASRVCDKTYLRGLDKCVEKDLGLKFMEVHRWVKTKKEVQALMPNDIFARRPLDAKTVQYCVNDVVYLPALHNLYAKRITSEWLGKAIDKWLEKMEEDEVDARERDTFGDDYGDYYDYDDGPVSSKDAVGDDTFDSCWEK</sequence>
<feature type="region of interest" description="Disordered" evidence="1">
    <location>
        <begin position="241"/>
        <end position="282"/>
    </location>
</feature>
<dbReference type="SUPFAM" id="SSF53098">
    <property type="entry name" value="Ribonuclease H-like"/>
    <property type="match status" value="1"/>
</dbReference>
<feature type="region of interest" description="Disordered" evidence="1">
    <location>
        <begin position="1"/>
        <end position="27"/>
    </location>
</feature>
<evidence type="ECO:0000259" key="2">
    <source>
        <dbReference type="Pfam" id="PF01612"/>
    </source>
</evidence>
<dbReference type="Proteomes" id="UP001278500">
    <property type="component" value="Unassembled WGS sequence"/>
</dbReference>
<feature type="compositionally biased region" description="Acidic residues" evidence="1">
    <location>
        <begin position="251"/>
        <end position="262"/>
    </location>
</feature>
<protein>
    <submittedName>
        <fullName evidence="3">Ribonuclease H-like domain-containing protein</fullName>
    </submittedName>
</protein>
<accession>A0AAE0JNB2</accession>
<dbReference type="InterPro" id="IPR036397">
    <property type="entry name" value="RNaseH_sf"/>
</dbReference>
<dbReference type="PANTHER" id="PTHR43040:SF1">
    <property type="entry name" value="RIBONUCLEASE D"/>
    <property type="match status" value="1"/>
</dbReference>